<dbReference type="EMBL" id="FNZK01000016">
    <property type="protein sequence ID" value="SEJ76134.1"/>
    <property type="molecule type" value="Genomic_DNA"/>
</dbReference>
<dbReference type="PANTHER" id="PTHR40398:SF1">
    <property type="entry name" value="PTS SYSTEM GLUCITOL_SORBITOL-SPECIFIC EIIA COMPONENT"/>
    <property type="match status" value="1"/>
</dbReference>
<evidence type="ECO:0000256" key="1">
    <source>
        <dbReference type="PROSITE-ProRule" id="PRU00420"/>
    </source>
</evidence>
<evidence type="ECO:0000313" key="3">
    <source>
        <dbReference type="Proteomes" id="UP000199662"/>
    </source>
</evidence>
<accession>A0A1H7BGQ6</accession>
<dbReference type="Gene3D" id="2.40.33.40">
    <property type="entry name" value="Phosphotransferase system, glucitol/sorbitol-specific IIA component"/>
    <property type="match status" value="1"/>
</dbReference>
<dbReference type="GO" id="GO:0005737">
    <property type="term" value="C:cytoplasm"/>
    <property type="evidence" value="ECO:0007669"/>
    <property type="project" value="InterPro"/>
</dbReference>
<dbReference type="Pfam" id="PF03829">
    <property type="entry name" value="PTSIIA_gutA"/>
    <property type="match status" value="1"/>
</dbReference>
<gene>
    <name evidence="2" type="ORF">SAMN05660742_11656</name>
</gene>
<dbReference type="Proteomes" id="UP000199662">
    <property type="component" value="Unassembled WGS sequence"/>
</dbReference>
<organism evidence="2 3">
    <name type="scientific">Propionispira arboris</name>
    <dbReference type="NCBI Taxonomy" id="84035"/>
    <lineage>
        <taxon>Bacteria</taxon>
        <taxon>Bacillati</taxon>
        <taxon>Bacillota</taxon>
        <taxon>Negativicutes</taxon>
        <taxon>Selenomonadales</taxon>
        <taxon>Selenomonadaceae</taxon>
        <taxon>Propionispira</taxon>
    </lineage>
</organism>
<dbReference type="STRING" id="84035.SAMN05660742_11656"/>
<protein>
    <submittedName>
        <fullName evidence="2">PTS system, glucitol/sorbitol-specific IIA component</fullName>
    </submittedName>
</protein>
<dbReference type="InterPro" id="IPR004716">
    <property type="entry name" value="PTS_IIA_glucitol/sorbitol-sp"/>
</dbReference>
<feature type="modified residue" description="Phosphohistidine; by HPr" evidence="1">
    <location>
        <position position="42"/>
    </location>
</feature>
<sequence length="116" mass="12846">MKYEASITSIGNLARNFLESNKSIIILDEGIRPNLAEMVVAHTKAELKEDIVAGDTLVWGKHAFSITSVGEDANKNLRDEGHCTIVFNGDNNMPGQISVKGDMEPRLHREDLIQIK</sequence>
<dbReference type="GO" id="GO:0009401">
    <property type="term" value="P:phosphoenolpyruvate-dependent sugar phosphotransferase system"/>
    <property type="evidence" value="ECO:0007669"/>
    <property type="project" value="InterPro"/>
</dbReference>
<keyword evidence="3" id="KW-1185">Reference proteome</keyword>
<dbReference type="AlphaFoldDB" id="A0A1H7BGQ6"/>
<evidence type="ECO:0000313" key="2">
    <source>
        <dbReference type="EMBL" id="SEJ76134.1"/>
    </source>
</evidence>
<dbReference type="PANTHER" id="PTHR40398">
    <property type="entry name" value="PTS SYSTEM GLUCITOL/SORBITOL-SPECIFIC EIIA COMPONENT"/>
    <property type="match status" value="1"/>
</dbReference>
<name>A0A1H7BGQ6_9FIRM</name>
<dbReference type="PROSITE" id="PS51097">
    <property type="entry name" value="PTS_EIIA_TYPE_5"/>
    <property type="match status" value="1"/>
</dbReference>
<reference evidence="3" key="1">
    <citation type="submission" date="2016-10" db="EMBL/GenBank/DDBJ databases">
        <authorList>
            <person name="Varghese N."/>
            <person name="Submissions S."/>
        </authorList>
    </citation>
    <scope>NUCLEOTIDE SEQUENCE [LARGE SCALE GENOMIC DNA]</scope>
    <source>
        <strain evidence="3">DSM 2179</strain>
    </source>
</reference>
<dbReference type="GO" id="GO:0016301">
    <property type="term" value="F:kinase activity"/>
    <property type="evidence" value="ECO:0007669"/>
    <property type="project" value="TreeGrafter"/>
</dbReference>
<dbReference type="InterPro" id="IPR036665">
    <property type="entry name" value="PTS_IIA_glucitol/sorbitol_sf"/>
</dbReference>
<dbReference type="GO" id="GO:0008982">
    <property type="term" value="F:protein-N(PI)-phosphohistidine-sugar phosphotransferase activity"/>
    <property type="evidence" value="ECO:0007669"/>
    <property type="project" value="InterPro"/>
</dbReference>
<dbReference type="SUPFAM" id="SSF141530">
    <property type="entry name" value="PTSIIA/GutA-like"/>
    <property type="match status" value="1"/>
</dbReference>
<dbReference type="RefSeq" id="WP_019553873.1">
    <property type="nucleotide sequence ID" value="NZ_FNZK01000016.1"/>
</dbReference>
<proteinExistence type="predicted"/>